<organism evidence="1 2">
    <name type="scientific">Suillus fuscotomentosus</name>
    <dbReference type="NCBI Taxonomy" id="1912939"/>
    <lineage>
        <taxon>Eukaryota</taxon>
        <taxon>Fungi</taxon>
        <taxon>Dikarya</taxon>
        <taxon>Basidiomycota</taxon>
        <taxon>Agaricomycotina</taxon>
        <taxon>Agaricomycetes</taxon>
        <taxon>Agaricomycetidae</taxon>
        <taxon>Boletales</taxon>
        <taxon>Suillineae</taxon>
        <taxon>Suillaceae</taxon>
        <taxon>Suillus</taxon>
    </lineage>
</organism>
<dbReference type="RefSeq" id="XP_041225401.1">
    <property type="nucleotide sequence ID" value="XM_041367132.1"/>
</dbReference>
<gene>
    <name evidence="1" type="ORF">F5891DRAFT_1189289</name>
</gene>
<proteinExistence type="predicted"/>
<dbReference type="InterPro" id="IPR046521">
    <property type="entry name" value="DUF6698"/>
</dbReference>
<dbReference type="EMBL" id="JABBWK010000030">
    <property type="protein sequence ID" value="KAG1899825.1"/>
    <property type="molecule type" value="Genomic_DNA"/>
</dbReference>
<evidence type="ECO:0000313" key="1">
    <source>
        <dbReference type="EMBL" id="KAG1899825.1"/>
    </source>
</evidence>
<comment type="caution">
    <text evidence="1">The sequence shown here is derived from an EMBL/GenBank/DDBJ whole genome shotgun (WGS) entry which is preliminary data.</text>
</comment>
<dbReference type="Proteomes" id="UP001195769">
    <property type="component" value="Unassembled WGS sequence"/>
</dbReference>
<accession>A0AAD4E591</accession>
<keyword evidence="2" id="KW-1185">Reference proteome</keyword>
<dbReference type="GeneID" id="64661430"/>
<dbReference type="AlphaFoldDB" id="A0AAD4E591"/>
<protein>
    <submittedName>
        <fullName evidence="1">Uncharacterized protein</fullName>
    </submittedName>
</protein>
<sequence>MKSPLPQAIAYAAVQAYFQLSSATQWCQQIEDFDLVLLYDRIVNMFEGDSTNKQWAQETLDHWKLETPGLLRRGRSKARIDAGLHAFESEDDMDDFLNLMSAFLIVENRAHKIGLRTAAMQGTVTTP</sequence>
<reference evidence="1" key="1">
    <citation type="journal article" date="2020" name="New Phytol.">
        <title>Comparative genomics reveals dynamic genome evolution in host specialist ectomycorrhizal fungi.</title>
        <authorList>
            <person name="Lofgren L.A."/>
            <person name="Nguyen N.H."/>
            <person name="Vilgalys R."/>
            <person name="Ruytinx J."/>
            <person name="Liao H.L."/>
            <person name="Branco S."/>
            <person name="Kuo A."/>
            <person name="LaButti K."/>
            <person name="Lipzen A."/>
            <person name="Andreopoulos W."/>
            <person name="Pangilinan J."/>
            <person name="Riley R."/>
            <person name="Hundley H."/>
            <person name="Na H."/>
            <person name="Barry K."/>
            <person name="Grigoriev I.V."/>
            <person name="Stajich J.E."/>
            <person name="Kennedy P.G."/>
        </authorList>
    </citation>
    <scope>NUCLEOTIDE SEQUENCE</scope>
    <source>
        <strain evidence="1">FC203</strain>
    </source>
</reference>
<evidence type="ECO:0000313" key="2">
    <source>
        <dbReference type="Proteomes" id="UP001195769"/>
    </source>
</evidence>
<dbReference type="Pfam" id="PF20414">
    <property type="entry name" value="DUF6698"/>
    <property type="match status" value="1"/>
</dbReference>
<name>A0AAD4E591_9AGAM</name>